<comment type="caution">
    <text evidence="1">The sequence shown here is derived from an EMBL/GenBank/DDBJ whole genome shotgun (WGS) entry which is preliminary data.</text>
</comment>
<dbReference type="RefSeq" id="WP_406790447.1">
    <property type="nucleotide sequence ID" value="NZ_JBJHZX010000002.1"/>
</dbReference>
<organism evidence="1 2">
    <name type="scientific">Candidatus Clostridium eludens</name>
    <dbReference type="NCBI Taxonomy" id="3381663"/>
    <lineage>
        <taxon>Bacteria</taxon>
        <taxon>Bacillati</taxon>
        <taxon>Bacillota</taxon>
        <taxon>Clostridia</taxon>
        <taxon>Eubacteriales</taxon>
        <taxon>Clostridiaceae</taxon>
        <taxon>Clostridium</taxon>
    </lineage>
</organism>
<name>A0ABW8SFM4_9CLOT</name>
<protein>
    <submittedName>
        <fullName evidence="1">Uncharacterized protein</fullName>
    </submittedName>
</protein>
<sequence length="253" mass="28938">MNGLKPIDAWVSNLQFHKGEYRDRNGNGLCGTWLREYKKTYEIMILDSGEVQGKYKYPKDVKISFRSEMVSWQNLYLCGSYNIIERENCYIHINNRIVEAVCNGSKPVGFVLLNNMSILDGYVNQICKAKIYSSIQFHPLKESLDGYNSEDTFRGYFILGMANEGKVGEVFNLERYAGTYRDFARISGINIEEGLKFVLSRSDMELSELIKDGGSGYKYDYANPSNIGELMFTGLTLGYPIESTIAMLYCNRF</sequence>
<gene>
    <name evidence="1" type="ORF">ACJDU8_01875</name>
</gene>
<reference evidence="1 2" key="1">
    <citation type="submission" date="2024-11" db="EMBL/GenBank/DDBJ databases">
        <authorList>
            <person name="Heng Y.C."/>
            <person name="Lim A.C.H."/>
            <person name="Lee J.K.Y."/>
            <person name="Kittelmann S."/>
        </authorList>
    </citation>
    <scope>NUCLEOTIDE SEQUENCE [LARGE SCALE GENOMIC DNA]</scope>
    <source>
        <strain evidence="1 2">WILCCON 0269</strain>
    </source>
</reference>
<dbReference type="EMBL" id="JBJHZX010000002">
    <property type="protein sequence ID" value="MFL0194328.1"/>
    <property type="molecule type" value="Genomic_DNA"/>
</dbReference>
<proteinExistence type="predicted"/>
<accession>A0ABW8SFM4</accession>
<evidence type="ECO:0000313" key="1">
    <source>
        <dbReference type="EMBL" id="MFL0194328.1"/>
    </source>
</evidence>
<evidence type="ECO:0000313" key="2">
    <source>
        <dbReference type="Proteomes" id="UP001623660"/>
    </source>
</evidence>
<dbReference type="Proteomes" id="UP001623660">
    <property type="component" value="Unassembled WGS sequence"/>
</dbReference>
<keyword evidence="2" id="KW-1185">Reference proteome</keyword>